<protein>
    <submittedName>
        <fullName evidence="2">Uncharacterized protein</fullName>
    </submittedName>
</protein>
<feature type="signal peptide" evidence="1">
    <location>
        <begin position="1"/>
        <end position="18"/>
    </location>
</feature>
<feature type="chain" id="PRO_5002114794" evidence="1">
    <location>
        <begin position="19"/>
        <end position="205"/>
    </location>
</feature>
<accession>A0A0B7G2M9</accession>
<sequence>MVALLLATAFGYTGTGEAYVCTKDKGGRGAKYQYEDILSRTCAASGSCKHVRSIRGIGRGEDNAQDTATCSELSKRWLSGYVLQLILALYILQSVELLEIHSKAHEEVDIMVYTLIFEIKDIIAQRMREARLNMKLRNWLEWSPVYLYPGKMDIKPTDVRRSWTNARLGTRQHYGQGGRSTGYKHGNICSVASWGATWSWRVAVS</sequence>
<evidence type="ECO:0000313" key="2">
    <source>
        <dbReference type="EMBL" id="CEL62743.1"/>
    </source>
</evidence>
<name>A0A0B7G2M9_THACB</name>
<gene>
    <name evidence="2" type="ORF">RSOLAG1IB_05100</name>
</gene>
<evidence type="ECO:0000256" key="1">
    <source>
        <dbReference type="SAM" id="SignalP"/>
    </source>
</evidence>
<keyword evidence="3" id="KW-1185">Reference proteome</keyword>
<proteinExistence type="predicted"/>
<dbReference type="EMBL" id="LN679106">
    <property type="protein sequence ID" value="CEL62743.1"/>
    <property type="molecule type" value="Genomic_DNA"/>
</dbReference>
<organism evidence="2 3">
    <name type="scientific">Thanatephorus cucumeris (strain AG1-IB / isolate 7/3/14)</name>
    <name type="common">Lettuce bottom rot fungus</name>
    <name type="synonym">Rhizoctonia solani</name>
    <dbReference type="NCBI Taxonomy" id="1108050"/>
    <lineage>
        <taxon>Eukaryota</taxon>
        <taxon>Fungi</taxon>
        <taxon>Dikarya</taxon>
        <taxon>Basidiomycota</taxon>
        <taxon>Agaricomycotina</taxon>
        <taxon>Agaricomycetes</taxon>
        <taxon>Cantharellales</taxon>
        <taxon>Ceratobasidiaceae</taxon>
        <taxon>Rhizoctonia</taxon>
        <taxon>Rhizoctonia solani AG-1</taxon>
    </lineage>
</organism>
<evidence type="ECO:0000313" key="3">
    <source>
        <dbReference type="Proteomes" id="UP000059188"/>
    </source>
</evidence>
<dbReference type="AlphaFoldDB" id="A0A0B7G2M9"/>
<keyword evidence="1" id="KW-0732">Signal</keyword>
<dbReference type="OrthoDB" id="3243300at2759"/>
<reference evidence="2 3" key="1">
    <citation type="submission" date="2014-11" db="EMBL/GenBank/DDBJ databases">
        <authorList>
            <person name="Wibberg Daniel"/>
        </authorList>
    </citation>
    <scope>NUCLEOTIDE SEQUENCE [LARGE SCALE GENOMIC DNA]</scope>
    <source>
        <strain evidence="2">Rhizoctonia solani AG1-IB 7/3/14</strain>
    </source>
</reference>
<dbReference type="Proteomes" id="UP000059188">
    <property type="component" value="Unassembled WGS sequence"/>
</dbReference>